<dbReference type="Proteomes" id="UP001148662">
    <property type="component" value="Unassembled WGS sequence"/>
</dbReference>
<proteinExistence type="predicted"/>
<organism evidence="1 2">
    <name type="scientific">Phlebia brevispora</name>
    <dbReference type="NCBI Taxonomy" id="194682"/>
    <lineage>
        <taxon>Eukaryota</taxon>
        <taxon>Fungi</taxon>
        <taxon>Dikarya</taxon>
        <taxon>Basidiomycota</taxon>
        <taxon>Agaricomycotina</taxon>
        <taxon>Agaricomycetes</taxon>
        <taxon>Polyporales</taxon>
        <taxon>Meruliaceae</taxon>
        <taxon>Phlebia</taxon>
    </lineage>
</organism>
<evidence type="ECO:0000313" key="2">
    <source>
        <dbReference type="Proteomes" id="UP001148662"/>
    </source>
</evidence>
<accession>A0ACC1TEA1</accession>
<protein>
    <submittedName>
        <fullName evidence="1">Uncharacterized protein</fullName>
    </submittedName>
</protein>
<evidence type="ECO:0000313" key="1">
    <source>
        <dbReference type="EMBL" id="KAJ3559070.1"/>
    </source>
</evidence>
<keyword evidence="2" id="KW-1185">Reference proteome</keyword>
<reference evidence="1" key="1">
    <citation type="submission" date="2022-07" db="EMBL/GenBank/DDBJ databases">
        <title>Genome Sequence of Phlebia brevispora.</title>
        <authorList>
            <person name="Buettner E."/>
        </authorList>
    </citation>
    <scope>NUCLEOTIDE SEQUENCE</scope>
    <source>
        <strain evidence="1">MPL23</strain>
    </source>
</reference>
<gene>
    <name evidence="1" type="ORF">NM688_g558</name>
</gene>
<name>A0ACC1TEA1_9APHY</name>
<comment type="caution">
    <text evidence="1">The sequence shown here is derived from an EMBL/GenBank/DDBJ whole genome shotgun (WGS) entry which is preliminary data.</text>
</comment>
<dbReference type="EMBL" id="JANHOG010000047">
    <property type="protein sequence ID" value="KAJ3559070.1"/>
    <property type="molecule type" value="Genomic_DNA"/>
</dbReference>
<sequence length="166" mass="19265">MPPQYQFTQPITMSAPPDAPWRRHQAETMRVLLRRTNPKAWSDFMQRASERLSEMELLSLLCVLEKMGMKVEDARLQRRREPLRRMSHRARRRTGDSAGVATSTSICACAVERLGIEDEARGSIWWKRSKCFKGLHTSDVDVVDYLTENALTCEVMRCFDEEELSE</sequence>